<keyword evidence="7" id="KW-1185">Reference proteome</keyword>
<gene>
    <name evidence="6" type="ORF">ACFFGN_20485</name>
</gene>
<evidence type="ECO:0000256" key="2">
    <source>
        <dbReference type="ARBA" id="ARBA00012737"/>
    </source>
</evidence>
<dbReference type="Proteomes" id="UP001589890">
    <property type="component" value="Unassembled WGS sequence"/>
</dbReference>
<dbReference type="RefSeq" id="WP_380050036.1">
    <property type="nucleotide sequence ID" value="NZ_JBHLTC010000026.1"/>
</dbReference>
<dbReference type="EMBL" id="JBHLTC010000026">
    <property type="protein sequence ID" value="MFC0626468.1"/>
    <property type="molecule type" value="Genomic_DNA"/>
</dbReference>
<dbReference type="InterPro" id="IPR014729">
    <property type="entry name" value="Rossmann-like_a/b/a_fold"/>
</dbReference>
<comment type="caution">
    <text evidence="6">The sequence shown here is derived from an EMBL/GenBank/DDBJ whole genome shotgun (WGS) entry which is preliminary data.</text>
</comment>
<proteinExistence type="predicted"/>
<sequence length="612" mass="68336">MTFLIFPDHATASQVAESFEWPAGTQVIPHPGSGRPWLIGQWRPGELTTVRGRDRCLVVLGVTEVPRDIESELDRLRTPAAADALTRRFAGDRHLLLSYGGRVRAQGTLSSSRQLFWIRHRGVDIAADRADPLIELTGIGVHDDAIAARLLAPWAPWPFAEQSLWQGIQTVPLGHWLGWNDSGQASASRWWSPPPPERSLAEAASATADALKDAVRVRVLHSEVSADLSGGLDSTSLSFLAASHRTGLTTTSWEAANPADEDQVWASRAAQRLNGKHHVMSRQDAPGWFSDLDGHDELEGPFAWIRTRGKLQYQAELLAAQGSKLHLTGHGGDELFTATQLFLPELMSHPVRALPYIKAYRAVHRWPALETFAALRRSETFAEWLRRAATTIDRPIQEYLRKPDFGWGIGYRMPDWATAAGIDAARRQLVRAAETDPQPMSPYRWVHALLQDVRLCGDTIRRVSRWTERSGVAWHAPMTDDAVIEAACSVRAYDVAMPDRYKPLLTEAMRGAVPDEFRGRRTKSEYSAEVYDGVRRMRGRLLEVCDDLQLARRGLVDADRLRDLVVRPPQSSFAFMPLISTLAVEAWLRTVSRRETRPADSHQQLTPQGGLS</sequence>
<evidence type="ECO:0000313" key="7">
    <source>
        <dbReference type="Proteomes" id="UP001589890"/>
    </source>
</evidence>
<dbReference type="InterPro" id="IPR051786">
    <property type="entry name" value="ASN_synthetase/amidase"/>
</dbReference>
<keyword evidence="3" id="KW-0061">Asparagine biosynthesis</keyword>
<dbReference type="SUPFAM" id="SSF52402">
    <property type="entry name" value="Adenine nucleotide alpha hydrolases-like"/>
    <property type="match status" value="1"/>
</dbReference>
<organism evidence="6 7">
    <name type="scientific">Kribbella deserti</name>
    <dbReference type="NCBI Taxonomy" id="1926257"/>
    <lineage>
        <taxon>Bacteria</taxon>
        <taxon>Bacillati</taxon>
        <taxon>Actinomycetota</taxon>
        <taxon>Actinomycetes</taxon>
        <taxon>Propionibacteriales</taxon>
        <taxon>Kribbellaceae</taxon>
        <taxon>Kribbella</taxon>
    </lineage>
</organism>
<comment type="pathway">
    <text evidence="1">Amino-acid biosynthesis; L-asparagine biosynthesis; L-asparagine from L-aspartate (L-Gln route): step 1/1.</text>
</comment>
<name>A0ABV6QPB6_9ACTN</name>
<dbReference type="PANTHER" id="PTHR43284:SF1">
    <property type="entry name" value="ASPARAGINE SYNTHETASE"/>
    <property type="match status" value="1"/>
</dbReference>
<keyword evidence="3" id="KW-0028">Amino-acid biosynthesis</keyword>
<protein>
    <recommendedName>
        <fullName evidence="2">asparagine synthase (glutamine-hydrolyzing)</fullName>
        <ecNumber evidence="2">6.3.5.4</ecNumber>
    </recommendedName>
</protein>
<accession>A0ABV6QPB6</accession>
<evidence type="ECO:0000256" key="3">
    <source>
        <dbReference type="ARBA" id="ARBA00022888"/>
    </source>
</evidence>
<evidence type="ECO:0000313" key="6">
    <source>
        <dbReference type="EMBL" id="MFC0626468.1"/>
    </source>
</evidence>
<dbReference type="EC" id="6.3.5.4" evidence="2"/>
<dbReference type="Gene3D" id="3.40.50.620">
    <property type="entry name" value="HUPs"/>
    <property type="match status" value="1"/>
</dbReference>
<feature type="domain" description="Asparagine synthetase" evidence="5">
    <location>
        <begin position="208"/>
        <end position="589"/>
    </location>
</feature>
<dbReference type="PANTHER" id="PTHR43284">
    <property type="entry name" value="ASPARAGINE SYNTHETASE (GLUTAMINE-HYDROLYZING)"/>
    <property type="match status" value="1"/>
</dbReference>
<reference evidence="6 7" key="1">
    <citation type="submission" date="2024-09" db="EMBL/GenBank/DDBJ databases">
        <authorList>
            <person name="Sun Q."/>
            <person name="Mori K."/>
        </authorList>
    </citation>
    <scope>NUCLEOTIDE SEQUENCE [LARGE SCALE GENOMIC DNA]</scope>
    <source>
        <strain evidence="6 7">CGMCC 1.15906</strain>
    </source>
</reference>
<evidence type="ECO:0000256" key="1">
    <source>
        <dbReference type="ARBA" id="ARBA00005187"/>
    </source>
</evidence>
<evidence type="ECO:0000256" key="4">
    <source>
        <dbReference type="ARBA" id="ARBA00048741"/>
    </source>
</evidence>
<dbReference type="Pfam" id="PF00733">
    <property type="entry name" value="Asn_synthase"/>
    <property type="match status" value="1"/>
</dbReference>
<comment type="catalytic activity">
    <reaction evidence="4">
        <text>L-aspartate + L-glutamine + ATP + H2O = L-asparagine + L-glutamate + AMP + diphosphate + H(+)</text>
        <dbReference type="Rhea" id="RHEA:12228"/>
        <dbReference type="ChEBI" id="CHEBI:15377"/>
        <dbReference type="ChEBI" id="CHEBI:15378"/>
        <dbReference type="ChEBI" id="CHEBI:29985"/>
        <dbReference type="ChEBI" id="CHEBI:29991"/>
        <dbReference type="ChEBI" id="CHEBI:30616"/>
        <dbReference type="ChEBI" id="CHEBI:33019"/>
        <dbReference type="ChEBI" id="CHEBI:58048"/>
        <dbReference type="ChEBI" id="CHEBI:58359"/>
        <dbReference type="ChEBI" id="CHEBI:456215"/>
        <dbReference type="EC" id="6.3.5.4"/>
    </reaction>
</comment>
<dbReference type="InterPro" id="IPR001962">
    <property type="entry name" value="Asn_synthase"/>
</dbReference>
<evidence type="ECO:0000259" key="5">
    <source>
        <dbReference type="Pfam" id="PF00733"/>
    </source>
</evidence>